<reference evidence="1" key="1">
    <citation type="submission" date="2014-11" db="EMBL/GenBank/DDBJ databases">
        <authorList>
            <person name="Amaro Gonzalez C."/>
        </authorList>
    </citation>
    <scope>NUCLEOTIDE SEQUENCE</scope>
</reference>
<reference evidence="1" key="2">
    <citation type="journal article" date="2015" name="Fish Shellfish Immunol.">
        <title>Early steps in the European eel (Anguilla anguilla)-Vibrio vulnificus interaction in the gills: Role of the RtxA13 toxin.</title>
        <authorList>
            <person name="Callol A."/>
            <person name="Pajuelo D."/>
            <person name="Ebbesson L."/>
            <person name="Teles M."/>
            <person name="MacKenzie S."/>
            <person name="Amaro C."/>
        </authorList>
    </citation>
    <scope>NUCLEOTIDE SEQUENCE</scope>
</reference>
<protein>
    <submittedName>
        <fullName evidence="1">Uncharacterized protein</fullName>
    </submittedName>
</protein>
<organism evidence="1">
    <name type="scientific">Anguilla anguilla</name>
    <name type="common">European freshwater eel</name>
    <name type="synonym">Muraena anguilla</name>
    <dbReference type="NCBI Taxonomy" id="7936"/>
    <lineage>
        <taxon>Eukaryota</taxon>
        <taxon>Metazoa</taxon>
        <taxon>Chordata</taxon>
        <taxon>Craniata</taxon>
        <taxon>Vertebrata</taxon>
        <taxon>Euteleostomi</taxon>
        <taxon>Actinopterygii</taxon>
        <taxon>Neopterygii</taxon>
        <taxon>Teleostei</taxon>
        <taxon>Anguilliformes</taxon>
        <taxon>Anguillidae</taxon>
        <taxon>Anguilla</taxon>
    </lineage>
</organism>
<sequence>MEHKALMSQSSIFAICGQLQYFSPNSIFFFLNVWNDWCAHCSAIIFTTL</sequence>
<dbReference type="AlphaFoldDB" id="A0A0E9TWW0"/>
<name>A0A0E9TWW0_ANGAN</name>
<evidence type="ECO:0000313" key="1">
    <source>
        <dbReference type="EMBL" id="JAH57395.1"/>
    </source>
</evidence>
<proteinExistence type="predicted"/>
<dbReference type="EMBL" id="GBXM01051182">
    <property type="protein sequence ID" value="JAH57395.1"/>
    <property type="molecule type" value="Transcribed_RNA"/>
</dbReference>
<accession>A0A0E9TWW0</accession>